<dbReference type="EMBL" id="CAEZYU010000060">
    <property type="protein sequence ID" value="CAB4745751.1"/>
    <property type="molecule type" value="Genomic_DNA"/>
</dbReference>
<dbReference type="InterPro" id="IPR029069">
    <property type="entry name" value="HotDog_dom_sf"/>
</dbReference>
<protein>
    <submittedName>
        <fullName evidence="2">Unannotated protein</fullName>
    </submittedName>
</protein>
<feature type="domain" description="FAS1-like dehydratase" evidence="1">
    <location>
        <begin position="39"/>
        <end position="160"/>
    </location>
</feature>
<gene>
    <name evidence="2" type="ORF">UFOPK2766_01348</name>
</gene>
<dbReference type="Pfam" id="PF13452">
    <property type="entry name" value="FAS1_DH_region"/>
    <property type="match status" value="1"/>
</dbReference>
<proteinExistence type="predicted"/>
<dbReference type="SUPFAM" id="SSF54637">
    <property type="entry name" value="Thioesterase/thiol ester dehydrase-isomerase"/>
    <property type="match status" value="1"/>
</dbReference>
<dbReference type="InterPro" id="IPR039569">
    <property type="entry name" value="FAS1-like_DH_region"/>
</dbReference>
<name>A0A6J6TEA1_9ZZZZ</name>
<accession>A0A6J6TEA1</accession>
<dbReference type="Gene3D" id="3.10.129.10">
    <property type="entry name" value="Hotdog Thioesterase"/>
    <property type="match status" value="1"/>
</dbReference>
<evidence type="ECO:0000259" key="1">
    <source>
        <dbReference type="Pfam" id="PF13452"/>
    </source>
</evidence>
<sequence>MTESNLIDLPEAVTSLIGLSQYLQTATFDVENSYAYNTLAATQNANPLFWDDEVAQELTAGRILPPTTLSLWMRPHYWEPGADGEQVALQVHFDLKKVFDLPEAVMTDNTIIFYEPVRSGDRISNSQVLKSVSGPKTTKLGSGRFWVIDVEFKNQRDELVGIESYTGFGYRRSTEGASS</sequence>
<dbReference type="AlphaFoldDB" id="A0A6J6TEA1"/>
<organism evidence="2">
    <name type="scientific">freshwater metagenome</name>
    <dbReference type="NCBI Taxonomy" id="449393"/>
    <lineage>
        <taxon>unclassified sequences</taxon>
        <taxon>metagenomes</taxon>
        <taxon>ecological metagenomes</taxon>
    </lineage>
</organism>
<evidence type="ECO:0000313" key="2">
    <source>
        <dbReference type="EMBL" id="CAB4745751.1"/>
    </source>
</evidence>
<reference evidence="2" key="1">
    <citation type="submission" date="2020-05" db="EMBL/GenBank/DDBJ databases">
        <authorList>
            <person name="Chiriac C."/>
            <person name="Salcher M."/>
            <person name="Ghai R."/>
            <person name="Kavagutti S V."/>
        </authorList>
    </citation>
    <scope>NUCLEOTIDE SEQUENCE</scope>
</reference>